<feature type="binding site" evidence="4">
    <location>
        <begin position="317"/>
        <end position="318"/>
    </location>
    <ligand>
        <name>ATP</name>
        <dbReference type="ChEBI" id="CHEBI:30616"/>
    </ligand>
</feature>
<dbReference type="UniPathway" id="UPA00074">
    <property type="reaction ID" value="UER00942"/>
</dbReference>
<dbReference type="GO" id="GO:0004638">
    <property type="term" value="F:phosphoribosylaminoimidazole carboxylase activity"/>
    <property type="evidence" value="ECO:0007669"/>
    <property type="project" value="InterPro"/>
</dbReference>
<name>A0A516X168_9ACTN</name>
<dbReference type="Gene3D" id="3.40.50.20">
    <property type="match status" value="1"/>
</dbReference>
<dbReference type="GO" id="GO:0046872">
    <property type="term" value="F:metal ion binding"/>
    <property type="evidence" value="ECO:0007669"/>
    <property type="project" value="InterPro"/>
</dbReference>
<dbReference type="InterPro" id="IPR054350">
    <property type="entry name" value="PurT/PurK_preATP-grasp"/>
</dbReference>
<dbReference type="Pfam" id="PF17769">
    <property type="entry name" value="PurK_C"/>
    <property type="match status" value="1"/>
</dbReference>
<dbReference type="InterPro" id="IPR016185">
    <property type="entry name" value="PreATP-grasp_dom_sf"/>
</dbReference>
<evidence type="ECO:0000313" key="8">
    <source>
        <dbReference type="EMBL" id="QDQ96780.1"/>
    </source>
</evidence>
<dbReference type="EMBL" id="CP041765">
    <property type="protein sequence ID" value="QDQ96780.1"/>
    <property type="molecule type" value="Genomic_DNA"/>
</dbReference>
<keyword evidence="2 4" id="KW-0658">Purine biosynthesis</keyword>
<dbReference type="SUPFAM" id="SSF52440">
    <property type="entry name" value="PreATP-grasp domain"/>
    <property type="match status" value="1"/>
</dbReference>
<dbReference type="GO" id="GO:0006189">
    <property type="term" value="P:'de novo' IMP biosynthetic process"/>
    <property type="evidence" value="ECO:0007669"/>
    <property type="project" value="UniProtKB-UniRule"/>
</dbReference>
<dbReference type="KEGG" id="toy:FO059_04755"/>
<dbReference type="PROSITE" id="PS50975">
    <property type="entry name" value="ATP_GRASP"/>
    <property type="match status" value="1"/>
</dbReference>
<dbReference type="Pfam" id="PF02222">
    <property type="entry name" value="ATP-grasp"/>
    <property type="match status" value="1"/>
</dbReference>
<comment type="similarity">
    <text evidence="4 5">Belongs to the PurK/PurT family.</text>
</comment>
<dbReference type="OrthoDB" id="9804625at2"/>
<feature type="binding site" evidence="4">
    <location>
        <position position="150"/>
    </location>
    <ligand>
        <name>ATP</name>
        <dbReference type="ChEBI" id="CHEBI:30616"/>
    </ligand>
</feature>
<dbReference type="Pfam" id="PF22660">
    <property type="entry name" value="RS_preATP-grasp-like"/>
    <property type="match status" value="1"/>
</dbReference>
<evidence type="ECO:0000256" key="5">
    <source>
        <dbReference type="RuleBase" id="RU361200"/>
    </source>
</evidence>
<dbReference type="SUPFAM" id="SSF51246">
    <property type="entry name" value="Rudiment single hybrid motif"/>
    <property type="match status" value="1"/>
</dbReference>
<gene>
    <name evidence="4 5" type="primary">purK</name>
    <name evidence="8" type="ORF">FO059_04755</name>
</gene>
<evidence type="ECO:0000313" key="9">
    <source>
        <dbReference type="Proteomes" id="UP000317344"/>
    </source>
</evidence>
<evidence type="ECO:0000256" key="2">
    <source>
        <dbReference type="ARBA" id="ARBA00022755"/>
    </source>
</evidence>
<comment type="catalytic activity">
    <reaction evidence="4 5">
        <text>5-amino-1-(5-phospho-beta-D-ribosyl)imidazole + hydrogencarbonate + ATP = 5-carboxyamino-1-(5-phospho-D-ribosyl)imidazole + ADP + phosphate + 2 H(+)</text>
        <dbReference type="Rhea" id="RHEA:19317"/>
        <dbReference type="ChEBI" id="CHEBI:15378"/>
        <dbReference type="ChEBI" id="CHEBI:17544"/>
        <dbReference type="ChEBI" id="CHEBI:30616"/>
        <dbReference type="ChEBI" id="CHEBI:43474"/>
        <dbReference type="ChEBI" id="CHEBI:58730"/>
        <dbReference type="ChEBI" id="CHEBI:137981"/>
        <dbReference type="ChEBI" id="CHEBI:456216"/>
        <dbReference type="EC" id="6.3.4.18"/>
    </reaction>
</comment>
<dbReference type="EC" id="6.3.4.18" evidence="4 5"/>
<protein>
    <recommendedName>
        <fullName evidence="4 5">N5-carboxyaminoimidazole ribonucleotide synthase</fullName>
        <shortName evidence="4 5">N5-CAIR synthase</shortName>
        <ecNumber evidence="4 5">6.3.4.18</ecNumber>
    </recommendedName>
    <alternativeName>
        <fullName evidence="4 5">5-(carboxyamino)imidazole ribonucleotide synthetase</fullName>
    </alternativeName>
</protein>
<keyword evidence="9" id="KW-1185">Reference proteome</keyword>
<comment type="subunit">
    <text evidence="4 5">Homodimer.</text>
</comment>
<dbReference type="InterPro" id="IPR005875">
    <property type="entry name" value="PurK"/>
</dbReference>
<dbReference type="Proteomes" id="UP000317344">
    <property type="component" value="Chromosome"/>
</dbReference>
<feature type="region of interest" description="Disordered" evidence="6">
    <location>
        <begin position="1"/>
        <end position="42"/>
    </location>
</feature>
<dbReference type="FunFam" id="3.40.50.20:FF:000025">
    <property type="entry name" value="N5-carboxyaminoimidazole ribonucleotide synthase"/>
    <property type="match status" value="1"/>
</dbReference>
<feature type="compositionally biased region" description="Basic and acidic residues" evidence="6">
    <location>
        <begin position="20"/>
        <end position="32"/>
    </location>
</feature>
<dbReference type="PANTHER" id="PTHR11609:SF5">
    <property type="entry name" value="PHOSPHORIBOSYLAMINOIMIDAZOLE CARBOXYLASE"/>
    <property type="match status" value="1"/>
</dbReference>
<feature type="binding site" evidence="4">
    <location>
        <begin position="227"/>
        <end position="230"/>
    </location>
    <ligand>
        <name>ATP</name>
        <dbReference type="ChEBI" id="CHEBI:30616"/>
    </ligand>
</feature>
<dbReference type="InterPro" id="IPR013815">
    <property type="entry name" value="ATP_grasp_subdomain_1"/>
</dbReference>
<dbReference type="GO" id="GO:0005829">
    <property type="term" value="C:cytosol"/>
    <property type="evidence" value="ECO:0007669"/>
    <property type="project" value="TreeGrafter"/>
</dbReference>
<dbReference type="Gene3D" id="3.30.470.20">
    <property type="entry name" value="ATP-grasp fold, B domain"/>
    <property type="match status" value="1"/>
</dbReference>
<dbReference type="InterPro" id="IPR011054">
    <property type="entry name" value="Rudment_hybrid_motif"/>
</dbReference>
<evidence type="ECO:0000256" key="6">
    <source>
        <dbReference type="SAM" id="MobiDB-lite"/>
    </source>
</evidence>
<keyword evidence="1 4" id="KW-0547">Nucleotide-binding</keyword>
<accession>A0A516X168</accession>
<dbReference type="NCBIfam" id="NF004679">
    <property type="entry name" value="PRK06019.1-5"/>
    <property type="match status" value="1"/>
</dbReference>
<comment type="function">
    <text evidence="4">Catalyzes the ATP-dependent conversion of 5-aminoimidazole ribonucleotide (AIR) and HCO(3)(-) to N5-carboxyaminoimidazole ribonucleotide (N5-CAIR).</text>
</comment>
<feature type="binding site" evidence="4">
    <location>
        <position position="190"/>
    </location>
    <ligand>
        <name>ATP</name>
        <dbReference type="ChEBI" id="CHEBI:30616"/>
    </ligand>
</feature>
<keyword evidence="4 5" id="KW-0436">Ligase</keyword>
<comment type="function">
    <text evidence="5">Catalyzes the ATP-dependent conversion of 5-aminoimidazole ribonucleotide (AIR) and HCO(3)- to N5-carboxyaminoimidazole ribonucleotide (N5-CAIR).</text>
</comment>
<dbReference type="PANTHER" id="PTHR11609">
    <property type="entry name" value="PURINE BIOSYNTHESIS PROTEIN 6/7, PUR6/7"/>
    <property type="match status" value="1"/>
</dbReference>
<dbReference type="Gene3D" id="3.30.1490.20">
    <property type="entry name" value="ATP-grasp fold, A domain"/>
    <property type="match status" value="1"/>
</dbReference>
<feature type="domain" description="ATP-grasp" evidence="7">
    <location>
        <begin position="154"/>
        <end position="347"/>
    </location>
</feature>
<reference evidence="8 9" key="2">
    <citation type="submission" date="2019-07" db="EMBL/GenBank/DDBJ databases">
        <authorList>
            <person name="Huang Y."/>
        </authorList>
    </citation>
    <scope>NUCLEOTIDE SEQUENCE [LARGE SCALE GENOMIC DNA]</scope>
    <source>
        <strain evidence="8 9">HY188</strain>
    </source>
</reference>
<evidence type="ECO:0000256" key="3">
    <source>
        <dbReference type="ARBA" id="ARBA00022840"/>
    </source>
</evidence>
<dbReference type="InterPro" id="IPR040686">
    <property type="entry name" value="PurK_C"/>
</dbReference>
<comment type="caution">
    <text evidence="4">Lacks conserved residue(s) required for the propagation of feature annotation.</text>
</comment>
<dbReference type="SUPFAM" id="SSF56059">
    <property type="entry name" value="Glutathione synthetase ATP-binding domain-like"/>
    <property type="match status" value="1"/>
</dbReference>
<dbReference type="InterPro" id="IPR003135">
    <property type="entry name" value="ATP-grasp_carboxylate-amine"/>
</dbReference>
<comment type="pathway">
    <text evidence="4 5">Purine metabolism; IMP biosynthesis via de novo pathway; 5-amino-1-(5-phospho-D-ribosyl)imidazole-4-carboxylate from 5-amino-1-(5-phospho-D-ribosyl)imidazole (N5-CAIR route): step 1/2.</text>
</comment>
<dbReference type="HAMAP" id="MF_01928">
    <property type="entry name" value="PurK"/>
    <property type="match status" value="1"/>
</dbReference>
<evidence type="ECO:0000256" key="1">
    <source>
        <dbReference type="ARBA" id="ARBA00022741"/>
    </source>
</evidence>
<sequence length="454" mass="48117">MTPWTAVTDEPLSAPADDDSAAHGDSRIRGGARDSAPPGRGEEAAAAGVMPLVAMIGGGQLARMTQQAAIALGQNLRVLAGAPDESAAQVSADVVLGSHTDLDALRRAADGASVLTFDHEHVPPEHLHALVAEGVTVLPPPEALVHAQDKLLMRRRLRELGAPVPDFAPVEGTADVAEFAEHHSWPVVVKATRGGYDGKGVWVLHSQDEAAEVVAAQRAAGTVLMVEEAVPWRRELSAMVARSPFGQGAAWPVVETVQRDGVLALALAPAPGISTELASRAQQLALRLADELGVVGSMAVELFEFDGPDGTPRIQVNELAMRPHNSGHWTQDGAVTSQFEQHLRAVLDYPLGDPSPTAPLTVTANVLGAAQAPEMSMDERLHHLFARMPEAKVHLYGKGERPGRKLGHVNIAGAFPGSPDDADYAADVRERAERAAHWMSHAEWTDGWDGHADD</sequence>
<proteinExistence type="inferred from homology"/>
<dbReference type="NCBIfam" id="TIGR01161">
    <property type="entry name" value="purK"/>
    <property type="match status" value="1"/>
</dbReference>
<dbReference type="InterPro" id="IPR011761">
    <property type="entry name" value="ATP-grasp"/>
</dbReference>
<organism evidence="8 9">
    <name type="scientific">Tomitella fengzijianii</name>
    <dbReference type="NCBI Taxonomy" id="2597660"/>
    <lineage>
        <taxon>Bacteria</taxon>
        <taxon>Bacillati</taxon>
        <taxon>Actinomycetota</taxon>
        <taxon>Actinomycetes</taxon>
        <taxon>Mycobacteriales</taxon>
        <taxon>Tomitella</taxon>
    </lineage>
</organism>
<dbReference type="AlphaFoldDB" id="A0A516X168"/>
<reference evidence="8 9" key="1">
    <citation type="submission" date="2019-07" db="EMBL/GenBank/DDBJ databases">
        <title>Tomitella cavernea sp. nov., an actinomycete isolated from soil.</title>
        <authorList>
            <person name="Cheng J."/>
        </authorList>
    </citation>
    <scope>NUCLEOTIDE SEQUENCE [LARGE SCALE GENOMIC DNA]</scope>
    <source>
        <strain evidence="8 9">HY188</strain>
    </source>
</reference>
<dbReference type="GO" id="GO:0034028">
    <property type="term" value="F:5-(carboxyamino)imidazole ribonucleotide synthase activity"/>
    <property type="evidence" value="ECO:0007669"/>
    <property type="project" value="UniProtKB-UniRule"/>
</dbReference>
<feature type="binding site" evidence="4">
    <location>
        <position position="235"/>
    </location>
    <ligand>
        <name>ATP</name>
        <dbReference type="ChEBI" id="CHEBI:30616"/>
    </ligand>
</feature>
<dbReference type="NCBIfam" id="NF004680">
    <property type="entry name" value="PRK06019.1-6"/>
    <property type="match status" value="1"/>
</dbReference>
<evidence type="ECO:0000256" key="4">
    <source>
        <dbReference type="HAMAP-Rule" id="MF_01928"/>
    </source>
</evidence>
<keyword evidence="3 4" id="KW-0067">ATP-binding</keyword>
<dbReference type="GO" id="GO:0005524">
    <property type="term" value="F:ATP binding"/>
    <property type="evidence" value="ECO:0007669"/>
    <property type="project" value="UniProtKB-UniRule"/>
</dbReference>
<evidence type="ECO:0000259" key="7">
    <source>
        <dbReference type="PROSITE" id="PS50975"/>
    </source>
</evidence>